<name>A0A1X0NF83_9TRYP</name>
<reference evidence="2 3" key="1">
    <citation type="submission" date="2017-03" db="EMBL/GenBank/DDBJ databases">
        <title>An alternative strategy for trypanosome survival in the mammalian bloodstream revealed through genome and transcriptome analysis of the ubiquitous bovine parasite Trypanosoma (Megatrypanum) theileri.</title>
        <authorList>
            <person name="Kelly S."/>
            <person name="Ivens A."/>
            <person name="Mott A."/>
            <person name="O'Neill E."/>
            <person name="Emms D."/>
            <person name="Macleod O."/>
            <person name="Voorheis P."/>
            <person name="Matthews J."/>
            <person name="Matthews K."/>
            <person name="Carrington M."/>
        </authorList>
    </citation>
    <scope>NUCLEOTIDE SEQUENCE [LARGE SCALE GENOMIC DNA]</scope>
    <source>
        <strain evidence="2">Edinburgh</strain>
    </source>
</reference>
<organism evidence="2 3">
    <name type="scientific">Trypanosoma theileri</name>
    <dbReference type="NCBI Taxonomy" id="67003"/>
    <lineage>
        <taxon>Eukaryota</taxon>
        <taxon>Discoba</taxon>
        <taxon>Euglenozoa</taxon>
        <taxon>Kinetoplastea</taxon>
        <taxon>Metakinetoplastina</taxon>
        <taxon>Trypanosomatida</taxon>
        <taxon>Trypanosomatidae</taxon>
        <taxon>Trypanosoma</taxon>
    </lineage>
</organism>
<dbReference type="GeneID" id="39991290"/>
<comment type="caution">
    <text evidence="2">The sequence shown here is derived from an EMBL/GenBank/DDBJ whole genome shotgun (WGS) entry which is preliminary data.</text>
</comment>
<keyword evidence="1" id="KW-1133">Transmembrane helix</keyword>
<proteinExistence type="predicted"/>
<keyword evidence="3" id="KW-1185">Reference proteome</keyword>
<dbReference type="AlphaFoldDB" id="A0A1X0NF83"/>
<dbReference type="RefSeq" id="XP_028877189.1">
    <property type="nucleotide sequence ID" value="XM_029031510.1"/>
</dbReference>
<dbReference type="EMBL" id="NBCO01000093">
    <property type="protein sequence ID" value="ORC82345.1"/>
    <property type="molecule type" value="Genomic_DNA"/>
</dbReference>
<accession>A0A1X0NF83</accession>
<protein>
    <submittedName>
        <fullName evidence="2">Uncharacterized protein</fullName>
    </submittedName>
</protein>
<feature type="transmembrane region" description="Helical" evidence="1">
    <location>
        <begin position="27"/>
        <end position="48"/>
    </location>
</feature>
<dbReference type="VEuPathDB" id="TriTrypDB:TM35_000931030"/>
<gene>
    <name evidence="2" type="ORF">TM35_000931030</name>
</gene>
<keyword evidence="1" id="KW-0812">Transmembrane</keyword>
<evidence type="ECO:0000313" key="3">
    <source>
        <dbReference type="Proteomes" id="UP000192257"/>
    </source>
</evidence>
<evidence type="ECO:0000313" key="2">
    <source>
        <dbReference type="EMBL" id="ORC82345.1"/>
    </source>
</evidence>
<evidence type="ECO:0000256" key="1">
    <source>
        <dbReference type="SAM" id="Phobius"/>
    </source>
</evidence>
<sequence>MAQRTDAITRPEFRRSHPTTPYEATLAYMYFAENFFFLFLCPFFPLALQQISPLQRRRRVEPIQAKAGEEAPMAEAEGILNSFKLNLLSKVYLENMRNAIM</sequence>
<dbReference type="Proteomes" id="UP000192257">
    <property type="component" value="Unassembled WGS sequence"/>
</dbReference>
<keyword evidence="1" id="KW-0472">Membrane</keyword>